<reference evidence="1 2" key="1">
    <citation type="submission" date="2018-04" db="EMBL/GenBank/DDBJ databases">
        <authorList>
            <person name="Vogel A."/>
        </authorList>
    </citation>
    <scope>NUCLEOTIDE SEQUENCE [LARGE SCALE GENOMIC DNA]</scope>
</reference>
<evidence type="ECO:0000313" key="2">
    <source>
        <dbReference type="Proteomes" id="UP000595140"/>
    </source>
</evidence>
<proteinExistence type="predicted"/>
<dbReference type="AlphaFoldDB" id="A0A484K489"/>
<dbReference type="EMBL" id="OOIL02000116">
    <property type="protein sequence ID" value="VFQ60711.1"/>
    <property type="molecule type" value="Genomic_DNA"/>
</dbReference>
<dbReference type="OrthoDB" id="767974at2759"/>
<organism evidence="1 2">
    <name type="scientific">Cuscuta campestris</name>
    <dbReference type="NCBI Taxonomy" id="132261"/>
    <lineage>
        <taxon>Eukaryota</taxon>
        <taxon>Viridiplantae</taxon>
        <taxon>Streptophyta</taxon>
        <taxon>Embryophyta</taxon>
        <taxon>Tracheophyta</taxon>
        <taxon>Spermatophyta</taxon>
        <taxon>Magnoliopsida</taxon>
        <taxon>eudicotyledons</taxon>
        <taxon>Gunneridae</taxon>
        <taxon>Pentapetalae</taxon>
        <taxon>asterids</taxon>
        <taxon>lamiids</taxon>
        <taxon>Solanales</taxon>
        <taxon>Convolvulaceae</taxon>
        <taxon>Cuscuteae</taxon>
        <taxon>Cuscuta</taxon>
        <taxon>Cuscuta subgen. Grammica</taxon>
        <taxon>Cuscuta sect. Cleistogrammica</taxon>
    </lineage>
</organism>
<keyword evidence="2" id="KW-1185">Reference proteome</keyword>
<dbReference type="PANTHER" id="PTHR36071:SF1">
    <property type="entry name" value="DNA DOUBLE-STRAND BREAK REPAIR PROTEIN"/>
    <property type="match status" value="1"/>
</dbReference>
<dbReference type="PANTHER" id="PTHR36071">
    <property type="entry name" value="DNA DOUBLE-STRAND BREAK REPAIR PROTEIN"/>
    <property type="match status" value="1"/>
</dbReference>
<dbReference type="Proteomes" id="UP000595140">
    <property type="component" value="Unassembled WGS sequence"/>
</dbReference>
<evidence type="ECO:0000313" key="1">
    <source>
        <dbReference type="EMBL" id="VFQ60711.1"/>
    </source>
</evidence>
<sequence>MYDQYVEDCKCLVHQMKQEEKDLRLRRRWLLGLGLSRREHNHLESLIPPNDKFVPEWVLREDDLSYESIKTFVEKTHGIWEKKRKHHVAEEEIQVFESPNKDIIKYIISVLDEMTNKGLFSLTEVLNNGSVVNFHKTRKKMKKIVIEFLPKLLECNDDQSQIKRKQLKHLLTDPQYFSQNESTLSNPSQSFRAVCIDVLSRLEELPFVALDAMRRNLSEVKGYTPRLLQKRSGWSLKRLIELIRRKSEQMLREFGDANEPPEPLVKALAVAQLMLKPDSRTSFSNVSPDIEMLQTDIMSAIQLVQDIRKISPLTLKKLQVMLDPDAEASERSTRLRTPMKNLLTEYLLECSNMDTIPKPLLEAVRIILNRSSQKSQSHRILSTEEIQEEVNQLLNLSAQAKQIVWDYLPENEFDSDFAEAYMDDVDECCCDESGGSEIPNFISGHTRYGSNTTSDIYCQPESVGENSPVDSFKSPGSSSLAENCPLLLSPNTHSSIKLEPMQITETTSVQNVVGTRSMDYGNGVQTHPHIYKRSFNGGPSECFDNGMKDSKADLGCMPKFQASSHDSSKCTDGEKNKLENEYLIIQEACDETSMLAYSLVDHVFNGVRMSQISKVSKRKSFCDDGVGSVLISALELLMPSFPTSEKEELKVFLGI</sequence>
<accession>A0A484K489</accession>
<name>A0A484K489_9ASTE</name>
<protein>
    <submittedName>
        <fullName evidence="1">Uncharacterized protein</fullName>
    </submittedName>
</protein>
<gene>
    <name evidence="1" type="ORF">CCAM_LOCUS2487</name>
</gene>